<dbReference type="Proteomes" id="UP000054279">
    <property type="component" value="Unassembled WGS sequence"/>
</dbReference>
<reference evidence="1 2" key="1">
    <citation type="submission" date="2014-06" db="EMBL/GenBank/DDBJ databases">
        <title>Evolutionary Origins and Diversification of the Mycorrhizal Mutualists.</title>
        <authorList>
            <consortium name="DOE Joint Genome Institute"/>
            <consortium name="Mycorrhizal Genomics Consortium"/>
            <person name="Kohler A."/>
            <person name="Kuo A."/>
            <person name="Nagy L.G."/>
            <person name="Floudas D."/>
            <person name="Copeland A."/>
            <person name="Barry K.W."/>
            <person name="Cichocki N."/>
            <person name="Veneault-Fourrey C."/>
            <person name="LaButti K."/>
            <person name="Lindquist E.A."/>
            <person name="Lipzen A."/>
            <person name="Lundell T."/>
            <person name="Morin E."/>
            <person name="Murat C."/>
            <person name="Riley R."/>
            <person name="Ohm R."/>
            <person name="Sun H."/>
            <person name="Tunlid A."/>
            <person name="Henrissat B."/>
            <person name="Grigoriev I.V."/>
            <person name="Hibbett D.S."/>
            <person name="Martin F."/>
        </authorList>
    </citation>
    <scope>NUCLEOTIDE SEQUENCE [LARGE SCALE GENOMIC DNA]</scope>
    <source>
        <strain evidence="1 2">SS14</strain>
    </source>
</reference>
<protein>
    <submittedName>
        <fullName evidence="1">Uncharacterized protein</fullName>
    </submittedName>
</protein>
<dbReference type="AlphaFoldDB" id="A0A0C9TTM1"/>
<proteinExistence type="predicted"/>
<dbReference type="HOGENOM" id="CLU_2110516_0_0_1"/>
<organism evidence="1 2">
    <name type="scientific">Sphaerobolus stellatus (strain SS14)</name>
    <dbReference type="NCBI Taxonomy" id="990650"/>
    <lineage>
        <taxon>Eukaryota</taxon>
        <taxon>Fungi</taxon>
        <taxon>Dikarya</taxon>
        <taxon>Basidiomycota</taxon>
        <taxon>Agaricomycotina</taxon>
        <taxon>Agaricomycetes</taxon>
        <taxon>Phallomycetidae</taxon>
        <taxon>Geastrales</taxon>
        <taxon>Sphaerobolaceae</taxon>
        <taxon>Sphaerobolus</taxon>
    </lineage>
</organism>
<accession>A0A0C9TTM1</accession>
<sequence>MFPSTPPRTPARSRVFTSGQSSLSSPFCRRSFYDGLISTSSPLRPRAVPEASAVPIWLGDLLDSACSNLNIEFNAAPVGVDAESEVERVLLELGRIASADDYASLPLTLINAYSE</sequence>
<evidence type="ECO:0000313" key="2">
    <source>
        <dbReference type="Proteomes" id="UP000054279"/>
    </source>
</evidence>
<dbReference type="EMBL" id="KN837209">
    <property type="protein sequence ID" value="KIJ33698.1"/>
    <property type="molecule type" value="Genomic_DNA"/>
</dbReference>
<keyword evidence="2" id="KW-1185">Reference proteome</keyword>
<evidence type="ECO:0000313" key="1">
    <source>
        <dbReference type="EMBL" id="KIJ33698.1"/>
    </source>
</evidence>
<gene>
    <name evidence="1" type="ORF">M422DRAFT_264315</name>
</gene>
<name>A0A0C9TTM1_SPHS4</name>